<proteinExistence type="predicted"/>
<name>A0ABV9X589_9ACTN</name>
<dbReference type="RefSeq" id="WP_328661894.1">
    <property type="nucleotide sequence ID" value="NZ_BAAATN010000022.1"/>
</dbReference>
<dbReference type="EMBL" id="JBHSJO010000003">
    <property type="protein sequence ID" value="MFC5020402.1"/>
    <property type="molecule type" value="Genomic_DNA"/>
</dbReference>
<reference evidence="3" key="1">
    <citation type="journal article" date="2019" name="Int. J. Syst. Evol. Microbiol.">
        <title>The Global Catalogue of Microorganisms (GCM) 10K type strain sequencing project: providing services to taxonomists for standard genome sequencing and annotation.</title>
        <authorList>
            <consortium name="The Broad Institute Genomics Platform"/>
            <consortium name="The Broad Institute Genome Sequencing Center for Infectious Disease"/>
            <person name="Wu L."/>
            <person name="Ma J."/>
        </authorList>
    </citation>
    <scope>NUCLEOTIDE SEQUENCE [LARGE SCALE GENOMIC DNA]</scope>
    <source>
        <strain evidence="3">CGMCC 4.1542</strain>
    </source>
</reference>
<sequence>MRSRVLGSAAALGTAALLLGSLGATPAGAAPHTSASACAWTRTTLPLTPGAVFGEVHATDHHGGASGLIRNDPALPDGLGSWKDGAASLDRAGVAFMTYEVIDQNGSGTYVANSTYGWITGPVYGAVAVKDGQITYFPSYEFEGVLDIAENGDVTGWTKRGTATSNPTTHILRWNADRPTEFTELGQVPDFPVWDRPVDADEDGAVLYSVGSSSSTRNYVLRDGRSIELKNTAGLEKTTVDAISNGRVVGHGVHEGKRVGVLWDNDGTVTVLPNSENSGELEINKSGMIVGGASSAADGIPVWQLGTFVTRVGGAGDVARTVGDDGTIGGLTVTPAGADLRPPKGTPALWHCG</sequence>
<feature type="signal peptide" evidence="1">
    <location>
        <begin position="1"/>
        <end position="29"/>
    </location>
</feature>
<dbReference type="Proteomes" id="UP001595855">
    <property type="component" value="Unassembled WGS sequence"/>
</dbReference>
<protein>
    <submittedName>
        <fullName evidence="2">Uncharacterized protein</fullName>
    </submittedName>
</protein>
<keyword evidence="1" id="KW-0732">Signal</keyword>
<gene>
    <name evidence="2" type="ORF">ACFPRC_36925</name>
</gene>
<evidence type="ECO:0000313" key="3">
    <source>
        <dbReference type="Proteomes" id="UP001595855"/>
    </source>
</evidence>
<comment type="caution">
    <text evidence="2">The sequence shown here is derived from an EMBL/GenBank/DDBJ whole genome shotgun (WGS) entry which is preliminary data.</text>
</comment>
<organism evidence="2 3">
    <name type="scientific">Streptomyces lienomycini</name>
    <dbReference type="NCBI Taxonomy" id="284035"/>
    <lineage>
        <taxon>Bacteria</taxon>
        <taxon>Bacillati</taxon>
        <taxon>Actinomycetota</taxon>
        <taxon>Actinomycetes</taxon>
        <taxon>Kitasatosporales</taxon>
        <taxon>Streptomycetaceae</taxon>
        <taxon>Streptomyces</taxon>
    </lineage>
</organism>
<evidence type="ECO:0000313" key="2">
    <source>
        <dbReference type="EMBL" id="MFC5020402.1"/>
    </source>
</evidence>
<evidence type="ECO:0000256" key="1">
    <source>
        <dbReference type="SAM" id="SignalP"/>
    </source>
</evidence>
<feature type="chain" id="PRO_5045613824" evidence="1">
    <location>
        <begin position="30"/>
        <end position="353"/>
    </location>
</feature>
<accession>A0ABV9X589</accession>
<keyword evidence="3" id="KW-1185">Reference proteome</keyword>